<evidence type="ECO:0000313" key="2">
    <source>
        <dbReference type="Proteomes" id="UP001241848"/>
    </source>
</evidence>
<evidence type="ECO:0000313" key="1">
    <source>
        <dbReference type="EMBL" id="MDP4099357.1"/>
    </source>
</evidence>
<name>A0ABT9FY13_9BACL</name>
<keyword evidence="2" id="KW-1185">Reference proteome</keyword>
<dbReference type="RefSeq" id="WP_305756972.1">
    <property type="nucleotide sequence ID" value="NZ_JAPCKK010000034.1"/>
</dbReference>
<proteinExistence type="predicted"/>
<sequence>MTRLRRTVIAHFYNEEYLLPWWLANHTRLFDHGVLINYGSTDRSVEIIRQFAPRWEIRDSRNEYFDSISADREVMDIEQEFDGWKMALNITEFFRCKDIDLFLQQVEQSGHQACAIRSAIMVDPLDIPLPPLSLSHHLFQQRYYGFIELGHTRSRVIHRFPNGYYHIGRHSTAHPHQVNPPGAMLLWYAFSPWTEETKKRKLQIKTRMPPSGSFGGYQHWWGPDELEQQYQGTALHAVDLRKDTEYFNLCF</sequence>
<protein>
    <submittedName>
        <fullName evidence="1">Glycosyltransferase family 2 protein</fullName>
    </submittedName>
</protein>
<dbReference type="Proteomes" id="UP001241848">
    <property type="component" value="Unassembled WGS sequence"/>
</dbReference>
<dbReference type="EMBL" id="JAPCKK010000034">
    <property type="protein sequence ID" value="MDP4099357.1"/>
    <property type="molecule type" value="Genomic_DNA"/>
</dbReference>
<accession>A0ABT9FY13</accession>
<gene>
    <name evidence="1" type="ORF">OIN60_21810</name>
</gene>
<comment type="caution">
    <text evidence="1">The sequence shown here is derived from an EMBL/GenBank/DDBJ whole genome shotgun (WGS) entry which is preliminary data.</text>
</comment>
<organism evidence="1 2">
    <name type="scientific">Paenibacillus zeirhizosphaerae</name>
    <dbReference type="NCBI Taxonomy" id="2987519"/>
    <lineage>
        <taxon>Bacteria</taxon>
        <taxon>Bacillati</taxon>
        <taxon>Bacillota</taxon>
        <taxon>Bacilli</taxon>
        <taxon>Bacillales</taxon>
        <taxon>Paenibacillaceae</taxon>
        <taxon>Paenibacillus</taxon>
    </lineage>
</organism>
<reference evidence="1 2" key="1">
    <citation type="submission" date="2022-10" db="EMBL/GenBank/DDBJ databases">
        <title>Paenibacillus description and whole genome data of maize root bacterial community.</title>
        <authorList>
            <person name="Marton D."/>
            <person name="Farkas M."/>
            <person name="Cserhati M."/>
        </authorList>
    </citation>
    <scope>NUCLEOTIDE SEQUENCE [LARGE SCALE GENOMIC DNA]</scope>
    <source>
        <strain evidence="1 2">P96</strain>
    </source>
</reference>